<keyword evidence="4" id="KW-1185">Reference proteome</keyword>
<evidence type="ECO:0000256" key="2">
    <source>
        <dbReference type="SAM" id="MobiDB-lite"/>
    </source>
</evidence>
<organism evidence="3 4">
    <name type="scientific">Sander lucioperca</name>
    <name type="common">Pike-perch</name>
    <name type="synonym">Perca lucioperca</name>
    <dbReference type="NCBI Taxonomy" id="283035"/>
    <lineage>
        <taxon>Eukaryota</taxon>
        <taxon>Metazoa</taxon>
        <taxon>Chordata</taxon>
        <taxon>Craniata</taxon>
        <taxon>Vertebrata</taxon>
        <taxon>Euteleostomi</taxon>
        <taxon>Actinopterygii</taxon>
        <taxon>Neopterygii</taxon>
        <taxon>Teleostei</taxon>
        <taxon>Neoteleostei</taxon>
        <taxon>Acanthomorphata</taxon>
        <taxon>Eupercaria</taxon>
        <taxon>Perciformes</taxon>
        <taxon>Percoidei</taxon>
        <taxon>Percidae</taxon>
        <taxon>Luciopercinae</taxon>
        <taxon>Sander</taxon>
    </lineage>
</organism>
<reference evidence="3" key="2">
    <citation type="submission" date="2025-09" db="UniProtKB">
        <authorList>
            <consortium name="Ensembl"/>
        </authorList>
    </citation>
    <scope>IDENTIFICATION</scope>
</reference>
<evidence type="ECO:0000256" key="1">
    <source>
        <dbReference type="ARBA" id="ARBA00009024"/>
    </source>
</evidence>
<dbReference type="InterPro" id="IPR006461">
    <property type="entry name" value="PLAC_motif_containing"/>
</dbReference>
<evidence type="ECO:0000313" key="3">
    <source>
        <dbReference type="Ensembl" id="ENSSLUP00000009324.1"/>
    </source>
</evidence>
<reference evidence="3" key="1">
    <citation type="submission" date="2025-08" db="UniProtKB">
        <authorList>
            <consortium name="Ensembl"/>
        </authorList>
    </citation>
    <scope>IDENTIFICATION</scope>
</reference>
<sequence>MQLTVLPKRQERGENTKAASQTTGTIGQTTDELVATSSIDLIMAVTNQPGSYAPSDFQTGLFDVCKDCGTCSYGVLCYWCIGRSIASDMNEFFLCGRSTAIRSIYRTKYNIRGSVCNDLMLHVCCPCCAIYQLKTDINRRKEQGIF</sequence>
<proteinExistence type="inferred from homology"/>
<accession>A0A8C9XG84</accession>
<evidence type="ECO:0000313" key="4">
    <source>
        <dbReference type="Proteomes" id="UP000694568"/>
    </source>
</evidence>
<dbReference type="AlphaFoldDB" id="A0A8C9XG84"/>
<name>A0A8C9XG84_SANLU</name>
<dbReference type="Ensembl" id="ENSSLUT00000009620.1">
    <property type="protein sequence ID" value="ENSSLUP00000009324.1"/>
    <property type="gene ID" value="ENSSLUG00000004384.1"/>
</dbReference>
<dbReference type="Proteomes" id="UP000694568">
    <property type="component" value="Unplaced"/>
</dbReference>
<dbReference type="NCBIfam" id="TIGR01571">
    <property type="entry name" value="A_thal_Cys_rich"/>
    <property type="match status" value="1"/>
</dbReference>
<dbReference type="GeneTree" id="ENSGT00940000157329"/>
<feature type="region of interest" description="Disordered" evidence="2">
    <location>
        <begin position="1"/>
        <end position="24"/>
    </location>
</feature>
<dbReference type="Pfam" id="PF04749">
    <property type="entry name" value="PLAC8"/>
    <property type="match status" value="1"/>
</dbReference>
<protein>
    <submittedName>
        <fullName evidence="3">Placenta associated 8</fullName>
    </submittedName>
</protein>
<comment type="similarity">
    <text evidence="1">Belongs to the cornifelin family.</text>
</comment>
<dbReference type="PANTHER" id="PTHR15907">
    <property type="entry name" value="DUF614 FAMILY PROTEIN-RELATED"/>
    <property type="match status" value="1"/>
</dbReference>